<dbReference type="EMBL" id="HBIP01024636">
    <property type="protein sequence ID" value="CAE0499734.1"/>
    <property type="molecule type" value="Transcribed_RNA"/>
</dbReference>
<reference evidence="1" key="1">
    <citation type="submission" date="2021-01" db="EMBL/GenBank/DDBJ databases">
        <authorList>
            <person name="Corre E."/>
            <person name="Pelletier E."/>
            <person name="Niang G."/>
            <person name="Scheremetjew M."/>
            <person name="Finn R."/>
            <person name="Kale V."/>
            <person name="Holt S."/>
            <person name="Cochrane G."/>
            <person name="Meng A."/>
            <person name="Brown T."/>
            <person name="Cohen L."/>
        </authorList>
    </citation>
    <scope>NUCLEOTIDE SEQUENCE</scope>
    <source>
        <strain evidence="1">CCMP1320</strain>
    </source>
</reference>
<protein>
    <submittedName>
        <fullName evidence="1">Uncharacterized protein</fullName>
    </submittedName>
</protein>
<dbReference type="AlphaFoldDB" id="A0A7S3R1F6"/>
<gene>
    <name evidence="1" type="ORF">DTER00134_LOCUS14807</name>
</gene>
<organism evidence="1">
    <name type="scientific">Dunaliella tertiolecta</name>
    <name type="common">Green alga</name>
    <dbReference type="NCBI Taxonomy" id="3047"/>
    <lineage>
        <taxon>Eukaryota</taxon>
        <taxon>Viridiplantae</taxon>
        <taxon>Chlorophyta</taxon>
        <taxon>core chlorophytes</taxon>
        <taxon>Chlorophyceae</taxon>
        <taxon>CS clade</taxon>
        <taxon>Chlamydomonadales</taxon>
        <taxon>Dunaliellaceae</taxon>
        <taxon>Dunaliella</taxon>
    </lineage>
</organism>
<name>A0A7S3R1F6_DUNTE</name>
<evidence type="ECO:0000313" key="1">
    <source>
        <dbReference type="EMBL" id="CAE0499734.1"/>
    </source>
</evidence>
<proteinExistence type="predicted"/>
<sequence>MHACTPVLLTPCTYLRRSGGALAKSLESEVKGLQSGARAHPYTHMHAHVPTTKQTTKLHFHSSICCAMRKEDATHEYQTNTYIVCLMHTSSFFQEQSHYVLVPIEAGNPKRRARILALCNWEFSVFYDLVLWLMRSSSAKSTSAPALRSFTASSSSPSKHALKSSAPLVSVDISTAAFLNKQVS</sequence>
<accession>A0A7S3R1F6</accession>